<keyword evidence="10" id="KW-1185">Reference proteome</keyword>
<dbReference type="InterPro" id="IPR014710">
    <property type="entry name" value="RmlC-like_jellyroll"/>
</dbReference>
<evidence type="ECO:0000256" key="3">
    <source>
        <dbReference type="ARBA" id="ARBA00022525"/>
    </source>
</evidence>
<feature type="signal peptide" evidence="7">
    <location>
        <begin position="1"/>
        <end position="27"/>
    </location>
</feature>
<dbReference type="PRINTS" id="PR00325">
    <property type="entry name" value="GERMIN"/>
</dbReference>
<comment type="subcellular location">
    <subcellularLocation>
        <location evidence="1">Secreted</location>
    </subcellularLocation>
</comment>
<keyword evidence="3" id="KW-0964">Secreted</keyword>
<keyword evidence="5" id="KW-0464">Manganese</keyword>
<dbReference type="PANTHER" id="PTHR31238">
    <property type="entry name" value="GERMIN-LIKE PROTEIN SUBFAMILY 3 MEMBER 3"/>
    <property type="match status" value="1"/>
</dbReference>
<dbReference type="Gene3D" id="2.60.120.10">
    <property type="entry name" value="Jelly Rolls"/>
    <property type="match status" value="1"/>
</dbReference>
<comment type="caution">
    <text evidence="9">The sequence shown here is derived from an EMBL/GenBank/DDBJ whole genome shotgun (WGS) entry which is preliminary data.</text>
</comment>
<evidence type="ECO:0000259" key="8">
    <source>
        <dbReference type="SMART" id="SM00835"/>
    </source>
</evidence>
<dbReference type="Pfam" id="PF00190">
    <property type="entry name" value="Cupin_1"/>
    <property type="match status" value="1"/>
</dbReference>
<keyword evidence="7" id="KW-0732">Signal</keyword>
<evidence type="ECO:0000256" key="2">
    <source>
        <dbReference type="ARBA" id="ARBA00007456"/>
    </source>
</evidence>
<feature type="region of interest" description="Disordered" evidence="6">
    <location>
        <begin position="243"/>
        <end position="274"/>
    </location>
</feature>
<evidence type="ECO:0000256" key="6">
    <source>
        <dbReference type="SAM" id="MobiDB-lite"/>
    </source>
</evidence>
<feature type="domain" description="Cupin type-1" evidence="8">
    <location>
        <begin position="61"/>
        <end position="205"/>
    </location>
</feature>
<feature type="chain" id="PRO_5045324604" description="Cupin type-1 domain-containing protein" evidence="7">
    <location>
        <begin position="28"/>
        <end position="274"/>
    </location>
</feature>
<gene>
    <name evidence="9" type="ORF">AAFC00_001210</name>
</gene>
<dbReference type="SMART" id="SM00835">
    <property type="entry name" value="Cupin_1"/>
    <property type="match status" value="1"/>
</dbReference>
<reference evidence="9 10" key="1">
    <citation type="submission" date="2024-07" db="EMBL/GenBank/DDBJ databases">
        <title>Draft sequence of the Neodothiora populina.</title>
        <authorList>
            <person name="Drown D.D."/>
            <person name="Schuette U.S."/>
            <person name="Buechlein A.B."/>
            <person name="Rusch D.R."/>
            <person name="Winton L.W."/>
            <person name="Adams G.A."/>
        </authorList>
    </citation>
    <scope>NUCLEOTIDE SEQUENCE [LARGE SCALE GENOMIC DNA]</scope>
    <source>
        <strain evidence="9 10">CPC 39397</strain>
    </source>
</reference>
<dbReference type="SUPFAM" id="SSF51182">
    <property type="entry name" value="RmlC-like cupins"/>
    <property type="match status" value="1"/>
</dbReference>
<protein>
    <recommendedName>
        <fullName evidence="8">Cupin type-1 domain-containing protein</fullName>
    </recommendedName>
</protein>
<sequence length="274" mass="29050">MRPPRSSQTIAAITTALLVLLPRLVSSVDITRDPELVAKLRASASNLDRRALLANDSDWLYDFTLQRTYTFAPGGVSNANAATFPATVGQGMTMAVLNLGPCSMLPMHWHPRGSNYVYAVHGTTATYMINENSFGVVKQVLTPGKMTVFPQASLHMMMNIGCTNAQLVSALNTEDTGTTNLATALALLSPDLVNAALGYQDFLGASGGSGNSSATAKIWPVGTGSNWGPEACRKVCAGKQKVEDQTGSCGPPAPSGDRDSSANDESEWLYTSEW</sequence>
<dbReference type="Proteomes" id="UP001562354">
    <property type="component" value="Unassembled WGS sequence"/>
</dbReference>
<dbReference type="InterPro" id="IPR001929">
    <property type="entry name" value="Germin"/>
</dbReference>
<dbReference type="CDD" id="cd02241">
    <property type="entry name" value="cupin_OxOx"/>
    <property type="match status" value="1"/>
</dbReference>
<proteinExistence type="inferred from homology"/>
<name>A0ABR3PN99_9PEZI</name>
<evidence type="ECO:0000256" key="4">
    <source>
        <dbReference type="ARBA" id="ARBA00022723"/>
    </source>
</evidence>
<dbReference type="InterPro" id="IPR006045">
    <property type="entry name" value="Cupin_1"/>
</dbReference>
<dbReference type="RefSeq" id="XP_069203839.1">
    <property type="nucleotide sequence ID" value="XM_069347902.1"/>
</dbReference>
<dbReference type="GeneID" id="95974913"/>
<comment type="similarity">
    <text evidence="2">Belongs to the germin family.</text>
</comment>
<evidence type="ECO:0000256" key="5">
    <source>
        <dbReference type="ARBA" id="ARBA00023211"/>
    </source>
</evidence>
<accession>A0ABR3PN99</accession>
<organism evidence="9 10">
    <name type="scientific">Neodothiora populina</name>
    <dbReference type="NCBI Taxonomy" id="2781224"/>
    <lineage>
        <taxon>Eukaryota</taxon>
        <taxon>Fungi</taxon>
        <taxon>Dikarya</taxon>
        <taxon>Ascomycota</taxon>
        <taxon>Pezizomycotina</taxon>
        <taxon>Dothideomycetes</taxon>
        <taxon>Dothideomycetidae</taxon>
        <taxon>Dothideales</taxon>
        <taxon>Dothioraceae</taxon>
        <taxon>Neodothiora</taxon>
    </lineage>
</organism>
<evidence type="ECO:0000313" key="9">
    <source>
        <dbReference type="EMBL" id="KAL1310990.1"/>
    </source>
</evidence>
<evidence type="ECO:0000256" key="1">
    <source>
        <dbReference type="ARBA" id="ARBA00004613"/>
    </source>
</evidence>
<evidence type="ECO:0000256" key="7">
    <source>
        <dbReference type="SAM" id="SignalP"/>
    </source>
</evidence>
<evidence type="ECO:0000313" key="10">
    <source>
        <dbReference type="Proteomes" id="UP001562354"/>
    </source>
</evidence>
<dbReference type="EMBL" id="JBFMKM010000003">
    <property type="protein sequence ID" value="KAL1310990.1"/>
    <property type="molecule type" value="Genomic_DNA"/>
</dbReference>
<keyword evidence="4" id="KW-0479">Metal-binding</keyword>
<dbReference type="InterPro" id="IPR011051">
    <property type="entry name" value="RmlC_Cupin_sf"/>
</dbReference>